<feature type="compositionally biased region" description="Low complexity" evidence="2">
    <location>
        <begin position="1034"/>
        <end position="1050"/>
    </location>
</feature>
<evidence type="ECO:0000256" key="1">
    <source>
        <dbReference type="SAM" id="Coils"/>
    </source>
</evidence>
<proteinExistence type="predicted"/>
<sequence>MGRGRKPTAKNQAWRDNRGDYDPRYWRGAWSPSLRGAAPWREEENDAGRTLAFPTFTSVALPKARARTTVLVEDDDTDGTMVPSVQNAVNQARRAEMKVMKLRKGLQTVKDKWALFEEQSKENYKRERLKFAREQQRQEKELSEALEHQEEARAAIRQAIDREHFPPAAEDPSFPPVEQIFDEWSKDDDSTFQQVLSRAFVGATRTPRRGTGAPARTPIPRPKPVVTPTPMEEDDELFTEVAPVDPYHEMTTPQAEQAAATGPPPPGLSPVGAGQHPKPPSGPRRGVKDMTKTAAPNEPLRGPGLQSKLEQKRSAMLPFGGAHPEPAPAAEATQSEEARPEGLAQVFIDDDHPLSCSTDAHRLAIQLPLRLTTIVTIRDTVANFVCVLFAEQVFRCSNRWKLYQDVHHCLIGARTVTEKVVLCDGDVITGSFLEESGVLREQAQDLFVLLDFRPLGMRPKAICVNQPKLHLPTIIADFGLLLPPTFCANVAGGVRRGDNVRFSGHTTLLFYAERQPDWAATSSSDVPDDDEPDNYVAMVDDVDVSDPVWDRSAAAGDAQVSGPAGCYDSSLPADHSWNHGIGREEGENIERSVDIASPLALPVSMSQNANSATLGTHSEVEHHSGILTVAASSGVMPNPSLEANEPDPTIYGAEVAAEDSRPVIALIYVPETLPELITVEVPTPTAVPSFLSAVVGARSDERARVFPEITPVAPQPVLEFALLVAAPEWLTEHVIVLFDCRRIEQGVFAARVSHSLNRESILLAAGLPADMAVNVHVHGLLHPLSRGQRITMVPGMTISIVPPSERVPVGYDLADRLLTVEGWNHEAELPGPTNFMGSYLRVLTDAWPLNFEVKPGRHAHFREDLAHALGAIEHRLSTIASKPKVLDVCSYGLWTSSLLAATEQLSRVPFPPARQPDRRIVLFLDLRLILRGITWQLIAPDSVSLQSIADMFHFYCPFAHKVVVRSASSDGPSDNAARVQVNGQVLEVEFVLDRTLLPEGHDPDTNDVPPPRDDDDHPVHEQPFASRVQHPTTSGRPGVQPSRSRSPRGPTSTAGTGQPQQAPAEKANHSLTLTCDVQPCSPFCPNHKGIQNVAYKPMDQDRWLTSVERAPSLLAESPMMAMFWRPKELLRLLSTIPPSGILVSDRSGTKLRAQLPLVAKLLSDPPPGNVSADSAVENARIATHQVGGHWPRPPFRGPNLLPAEHEESDLEDMLLLEASFCVLTPGYPFERLDVTIMIPQTIQEIAELLQTCRRASHQELFPELVEIRPQPTVGWGFFLAVPPWINDRCVVCFDLSQWDGRVFAETVPQQVDLWILLQLADIPRDAEIDVHVPDFQGPLPWGTDCEVYLGCCISFMPRHSPPVYSDLLRMLRSPDVWNRGLGVATMHLANGYCVVTATDFFLFRLLPGREMYYRQDIASVARLHHSRLRLVPAAQQPGDVAISGWNCRAVLAAVPSVLSTSWDPTPTARTTGILDARPLLLGWMPLHTHHDWLDLTSLADGLNQSAPEGWCVVFPAFPRHWTWIWFSEGQILIAAFAQQTNLAEVAGSSDWDNICTAKLREPSSANAGRKQGHSSHPWNDMADYVAKTASHKQVWPEPPKALCSALHACDLAWMAPEQDARTHHAIPILDGTLTWSPPGDNWQPVLPEHIVPTTGGTALQPESPSQSYRANVATVNIQSLRGKCKYIEEQLHARRVNVAFLQETKLEGGTVTSQHYLRLHSRTDTHWGVAIWIHRQFGLLTVDEEPLSVDENDISFLYEGPRLLVLLVTIGEIKIGLVSGHCPHISRSAERDAFLVSVAPLLRRLKRTHLMLGGIDLNGRIPVNYQGVSGDLEFGDADDTGWSFAAVLADSGMWVPSMYSQLHCGEAATYTHPSGQQHRIDYVLLGGQSIVEQARSEVDETFDNGSPQDDHALLLLSLQGYLEAHGQVKRLHRVRYDRDKLMTNEGRTLLREILSSFKHPGWEVSPDQHCRAVECHLRQALDAHFSVPKTSKKSSYIPESVWQQRDCKLCFKRRVRHRSRLWQDLYCRAFLQWKEAQDYGVMDLLGKQCRLYELAAAAVKFATSQIKRAISTAKNEFLHQVAGEGHQGAAKILQRVKQAGIGGTKTRPISRPLPLLLHPIDGSAITTRQQRDAVWMLHFGKQEQGSATPIRDFICEASSSCFQADVEWTAAMLPTYADVEQVIRDIPRNKAAGLDNLPGEVLKAVPAESARLLLPLFLKSMVLQHQPIQWRGGILYEAFKRSGLQSSVDNYRSLFVSSYLAKTYHRVVRNKTQVFCRDDFHPLHLGSKKCAPVTFASMFVLAHFRRSLAQRKSVAVLYLDTSAAYYRIVRELAVGDIRADDTVLRLFERFGLTGEDLRELMETVESGGMLAQAGAPDALRQVVKDIHMHTWFVSRFSDGSQVCSSLAGSRPGESWADLIYAYIYGRVLCKIHEYAVAEDLTFQVPLDAATGVFPPVNADETIAATDATWADDSAFPVVADAPDELMRKTQRLCTLVLSCVAELVKRGKQITHLAPGFGSRKRRQADSVDFTLSLPERRGCIPPPPEKPGWSREQQLAYRALCDGLLSITRDTTLEDAHAFIDALFNNPLYPTEIVSVLDCVDEEVRLLHESDPNDPWDSDTAHNLLSMLQTARLRCQGLQ</sequence>
<feature type="compositionally biased region" description="Polar residues" evidence="2">
    <location>
        <begin position="1051"/>
        <end position="1061"/>
    </location>
</feature>
<name>A0A1Q9CVN9_SYMMI</name>
<keyword evidence="4" id="KW-1185">Reference proteome</keyword>
<evidence type="ECO:0000313" key="3">
    <source>
        <dbReference type="EMBL" id="OLP86955.1"/>
    </source>
</evidence>
<dbReference type="SUPFAM" id="SSF56219">
    <property type="entry name" value="DNase I-like"/>
    <property type="match status" value="1"/>
</dbReference>
<evidence type="ECO:0000256" key="2">
    <source>
        <dbReference type="SAM" id="MobiDB-lite"/>
    </source>
</evidence>
<feature type="region of interest" description="Disordered" evidence="2">
    <location>
        <begin position="205"/>
        <end position="235"/>
    </location>
</feature>
<dbReference type="InterPro" id="IPR036691">
    <property type="entry name" value="Endo/exonu/phosph_ase_sf"/>
</dbReference>
<evidence type="ECO:0000313" key="4">
    <source>
        <dbReference type="Proteomes" id="UP000186817"/>
    </source>
</evidence>
<gene>
    <name evidence="3" type="ORF">AK812_SmicGene31882</name>
</gene>
<dbReference type="Proteomes" id="UP000186817">
    <property type="component" value="Unassembled WGS sequence"/>
</dbReference>
<feature type="coiled-coil region" evidence="1">
    <location>
        <begin position="121"/>
        <end position="159"/>
    </location>
</feature>
<protein>
    <submittedName>
        <fullName evidence="3">Uncharacterized protein</fullName>
    </submittedName>
</protein>
<dbReference type="Gene3D" id="3.60.10.10">
    <property type="entry name" value="Endonuclease/exonuclease/phosphatase"/>
    <property type="match status" value="1"/>
</dbReference>
<reference evidence="3 4" key="1">
    <citation type="submission" date="2016-02" db="EMBL/GenBank/DDBJ databases">
        <title>Genome analysis of coral dinoflagellate symbionts highlights evolutionary adaptations to a symbiotic lifestyle.</title>
        <authorList>
            <person name="Aranda M."/>
            <person name="Li Y."/>
            <person name="Liew Y.J."/>
            <person name="Baumgarten S."/>
            <person name="Simakov O."/>
            <person name="Wilson M."/>
            <person name="Piel J."/>
            <person name="Ashoor H."/>
            <person name="Bougouffa S."/>
            <person name="Bajic V.B."/>
            <person name="Ryu T."/>
            <person name="Ravasi T."/>
            <person name="Bayer T."/>
            <person name="Micklem G."/>
            <person name="Kim H."/>
            <person name="Bhak J."/>
            <person name="Lajeunesse T.C."/>
            <person name="Voolstra C.R."/>
        </authorList>
    </citation>
    <scope>NUCLEOTIDE SEQUENCE [LARGE SCALE GENOMIC DNA]</scope>
    <source>
        <strain evidence="3 4">CCMP2467</strain>
    </source>
</reference>
<feature type="region of interest" description="Disordered" evidence="2">
    <location>
        <begin position="996"/>
        <end position="1067"/>
    </location>
</feature>
<feature type="region of interest" description="Disordered" evidence="2">
    <location>
        <begin position="1"/>
        <end position="22"/>
    </location>
</feature>
<accession>A0A1Q9CVN9</accession>
<dbReference type="OrthoDB" id="418748at2759"/>
<organism evidence="3 4">
    <name type="scientific">Symbiodinium microadriaticum</name>
    <name type="common">Dinoflagellate</name>
    <name type="synonym">Zooxanthella microadriatica</name>
    <dbReference type="NCBI Taxonomy" id="2951"/>
    <lineage>
        <taxon>Eukaryota</taxon>
        <taxon>Sar</taxon>
        <taxon>Alveolata</taxon>
        <taxon>Dinophyceae</taxon>
        <taxon>Suessiales</taxon>
        <taxon>Symbiodiniaceae</taxon>
        <taxon>Symbiodinium</taxon>
    </lineage>
</organism>
<dbReference type="EMBL" id="LSRX01000890">
    <property type="protein sequence ID" value="OLP86955.1"/>
    <property type="molecule type" value="Genomic_DNA"/>
</dbReference>
<keyword evidence="1" id="KW-0175">Coiled coil</keyword>
<feature type="compositionally biased region" description="Pro residues" evidence="2">
    <location>
        <begin position="217"/>
        <end position="227"/>
    </location>
</feature>
<feature type="region of interest" description="Disordered" evidence="2">
    <location>
        <begin position="251"/>
        <end position="339"/>
    </location>
</feature>
<comment type="caution">
    <text evidence="3">The sequence shown here is derived from an EMBL/GenBank/DDBJ whole genome shotgun (WGS) entry which is preliminary data.</text>
</comment>
<feature type="compositionally biased region" description="Low complexity" evidence="2">
    <location>
        <begin position="322"/>
        <end position="335"/>
    </location>
</feature>
<feature type="compositionally biased region" description="Basic and acidic residues" evidence="2">
    <location>
        <begin position="13"/>
        <end position="22"/>
    </location>
</feature>
<feature type="compositionally biased region" description="Basic and acidic residues" evidence="2">
    <location>
        <begin position="999"/>
        <end position="1020"/>
    </location>
</feature>